<gene>
    <name evidence="8" type="ORF">F53441_7486</name>
</gene>
<feature type="compositionally biased region" description="Acidic residues" evidence="6">
    <location>
        <begin position="794"/>
        <end position="807"/>
    </location>
</feature>
<evidence type="ECO:0000256" key="5">
    <source>
        <dbReference type="ARBA" id="ARBA00023242"/>
    </source>
</evidence>
<comment type="caution">
    <text evidence="8">The sequence shown here is derived from an EMBL/GenBank/DDBJ whole genome shotgun (WGS) entry which is preliminary data.</text>
</comment>
<dbReference type="EMBL" id="JAADJG010000302">
    <property type="protein sequence ID" value="KAF4449184.1"/>
    <property type="molecule type" value="Genomic_DNA"/>
</dbReference>
<dbReference type="InterPro" id="IPR007219">
    <property type="entry name" value="XnlR_reg_dom"/>
</dbReference>
<keyword evidence="3" id="KW-0805">Transcription regulation</keyword>
<feature type="domain" description="Xylanolytic transcriptional activator regulatory" evidence="7">
    <location>
        <begin position="344"/>
        <end position="553"/>
    </location>
</feature>
<keyword evidence="9" id="KW-1185">Reference proteome</keyword>
<keyword evidence="5" id="KW-0539">Nucleus</keyword>
<accession>A0A8H4KHC9</accession>
<organism evidence="8 9">
    <name type="scientific">Fusarium austroafricanum</name>
    <dbReference type="NCBI Taxonomy" id="2364996"/>
    <lineage>
        <taxon>Eukaryota</taxon>
        <taxon>Fungi</taxon>
        <taxon>Dikarya</taxon>
        <taxon>Ascomycota</taxon>
        <taxon>Pezizomycotina</taxon>
        <taxon>Sordariomycetes</taxon>
        <taxon>Hypocreomycetidae</taxon>
        <taxon>Hypocreales</taxon>
        <taxon>Nectriaceae</taxon>
        <taxon>Fusarium</taxon>
        <taxon>Fusarium concolor species complex</taxon>
    </lineage>
</organism>
<feature type="region of interest" description="Disordered" evidence="6">
    <location>
        <begin position="769"/>
        <end position="809"/>
    </location>
</feature>
<dbReference type="GO" id="GO:0008270">
    <property type="term" value="F:zinc ion binding"/>
    <property type="evidence" value="ECO:0007669"/>
    <property type="project" value="InterPro"/>
</dbReference>
<dbReference type="AlphaFoldDB" id="A0A8H4KHC9"/>
<feature type="compositionally biased region" description="Low complexity" evidence="6">
    <location>
        <begin position="230"/>
        <end position="240"/>
    </location>
</feature>
<evidence type="ECO:0000256" key="3">
    <source>
        <dbReference type="ARBA" id="ARBA00023015"/>
    </source>
</evidence>
<proteinExistence type="predicted"/>
<sequence length="899" mass="100155">MQQVLLTTRCPTEARSNAYIKLSEPQSSVNQSVQGMCRWPYPLFKRVALQTMPREKFGMHLSKFNNQAQELVEAAPAAEVDNTGIQYSNGISWAINEPGSFTVSPTARAWPSTTDPTTIAPPSIGPGFQINNLGNFSDALDPTTGAQSINWLSDSQFAPLWESQLSIVPEGLGSMTFTFPSELVESNSPYWSSSQPPGVTESHIEGQALELDQRQSSVASKRPGDRRTSSIHGSSTSRSTDGALYVDGTAARAPFRGRLLLQRAGLQSSDSVENVDLFDTHGSTHEASNSPGENGSQDSGCAYVTDALYSELASAALCEVETHSLGLSDDLIPPMGHVRCFVRLYYENFHPIYPFLQKSPSVWQDPNNWILLLAVSTIGARYLEGPWVSSMAKLLEIILNQRLASMTEGNDKDRDDIWVPGSTRSRSRLSLVTVQAAILNLILGIHSGQKATIESALAQRLFLVEECRKMGLLSHTPPHVDRMPIQNSDVAIRAWTQAQSEMRTGMMIWILDSIIAYEFDCPHILQLHEIKAILPCQEDIWDQPTLEKITSRNYHQVTVLEALHLLYMEKRQPPNLTEFGNIILIYAVCRRTKEAAYQSETALSRWTPVAHIESRTESSSVIESWPPSLQILTRWRNSACDVFDILHWKANGKAANAGGSEHPTILHLHLSRLYILAPTKYLQRVAAAAVLLKGSNGVQSNFEYSEACNHLYRWANIDQYKARLSIIHAGALLWHVRRYSSKGFVEPHAIYLATLSIWAYSVFATRRPEPQRQQDDATPSSMPTFEGRISQESIENEEQDGEEEPEPEFIHLDRPCDDEMVQVYIRLGHKMAGYMQRVGNICSSDSPPKILKEGIRMISLTKFKERGWGIEASFVKSLTSLLHATTAQGHEGVTGTCVF</sequence>
<dbReference type="PANTHER" id="PTHR47660:SF7">
    <property type="entry name" value="TRANSCRIPTION FACTOR WITH C2H2 AND ZN(2)-CYS(6) DNA BINDING DOMAIN (EUROFUNG)"/>
    <property type="match status" value="1"/>
</dbReference>
<dbReference type="GO" id="GO:0003677">
    <property type="term" value="F:DNA binding"/>
    <property type="evidence" value="ECO:0007669"/>
    <property type="project" value="InterPro"/>
</dbReference>
<evidence type="ECO:0000256" key="6">
    <source>
        <dbReference type="SAM" id="MobiDB-lite"/>
    </source>
</evidence>
<dbReference type="Proteomes" id="UP000605986">
    <property type="component" value="Unassembled WGS sequence"/>
</dbReference>
<name>A0A8H4KHC9_9HYPO</name>
<evidence type="ECO:0000256" key="2">
    <source>
        <dbReference type="ARBA" id="ARBA00022833"/>
    </source>
</evidence>
<keyword evidence="2" id="KW-0862">Zinc</keyword>
<evidence type="ECO:0000313" key="9">
    <source>
        <dbReference type="Proteomes" id="UP000605986"/>
    </source>
</evidence>
<evidence type="ECO:0000259" key="7">
    <source>
        <dbReference type="Pfam" id="PF04082"/>
    </source>
</evidence>
<protein>
    <recommendedName>
        <fullName evidence="7">Xylanolytic transcriptional activator regulatory domain-containing protein</fullName>
    </recommendedName>
</protein>
<dbReference type="Pfam" id="PF04082">
    <property type="entry name" value="Fungal_trans"/>
    <property type="match status" value="1"/>
</dbReference>
<evidence type="ECO:0000256" key="4">
    <source>
        <dbReference type="ARBA" id="ARBA00023163"/>
    </source>
</evidence>
<keyword evidence="1" id="KW-0479">Metal-binding</keyword>
<dbReference type="PANTHER" id="PTHR47660">
    <property type="entry name" value="TRANSCRIPTION FACTOR WITH C2H2 AND ZN(2)-CYS(6) DNA BINDING DOMAIN (EUROFUNG)-RELATED-RELATED"/>
    <property type="match status" value="1"/>
</dbReference>
<reference evidence="8" key="1">
    <citation type="submission" date="2020-01" db="EMBL/GenBank/DDBJ databases">
        <title>Identification and distribution of gene clusters putatively required for synthesis of sphingolipid metabolism inhibitors in phylogenetically diverse species of the filamentous fungus Fusarium.</title>
        <authorList>
            <person name="Kim H.-S."/>
            <person name="Busman M."/>
            <person name="Brown D.W."/>
            <person name="Divon H."/>
            <person name="Uhlig S."/>
            <person name="Proctor R.H."/>
        </authorList>
    </citation>
    <scope>NUCLEOTIDE SEQUENCE</scope>
    <source>
        <strain evidence="8">NRRL 53441</strain>
    </source>
</reference>
<keyword evidence="4" id="KW-0804">Transcription</keyword>
<dbReference type="GO" id="GO:0006351">
    <property type="term" value="P:DNA-templated transcription"/>
    <property type="evidence" value="ECO:0007669"/>
    <property type="project" value="InterPro"/>
</dbReference>
<feature type="region of interest" description="Disordered" evidence="6">
    <location>
        <begin position="211"/>
        <end position="243"/>
    </location>
</feature>
<evidence type="ECO:0000256" key="1">
    <source>
        <dbReference type="ARBA" id="ARBA00022723"/>
    </source>
</evidence>
<evidence type="ECO:0000313" key="8">
    <source>
        <dbReference type="EMBL" id="KAF4449184.1"/>
    </source>
</evidence>
<dbReference type="CDD" id="cd12148">
    <property type="entry name" value="fungal_TF_MHR"/>
    <property type="match status" value="1"/>
</dbReference>
<dbReference type="OrthoDB" id="10018191at2759"/>